<proteinExistence type="predicted"/>
<protein>
    <submittedName>
        <fullName evidence="2">Uncharacterized protein</fullName>
    </submittedName>
</protein>
<evidence type="ECO:0000313" key="3">
    <source>
        <dbReference type="Proteomes" id="UP000245056"/>
    </source>
</evidence>
<accession>A0A2U2D487</accession>
<gene>
    <name evidence="2" type="ORF">C9I49_20190</name>
</gene>
<sequence length="68" mass="7372">MPAKAISHSAKMLNDTPPSRASSLPQGMQGDRRKRCHPVSNVGVSLLAMAVQRAKQVFARSIKRRGTS</sequence>
<name>A0A2U2D487_9PSED</name>
<dbReference type="Proteomes" id="UP000245056">
    <property type="component" value="Unassembled WGS sequence"/>
</dbReference>
<dbReference type="AlphaFoldDB" id="A0A2U2D487"/>
<feature type="region of interest" description="Disordered" evidence="1">
    <location>
        <begin position="1"/>
        <end position="35"/>
    </location>
</feature>
<dbReference type="OrthoDB" id="7032930at2"/>
<organism evidence="2 3">
    <name type="scientific">Pseudomonas prosekii</name>
    <dbReference type="NCBI Taxonomy" id="1148509"/>
    <lineage>
        <taxon>Bacteria</taxon>
        <taxon>Pseudomonadati</taxon>
        <taxon>Pseudomonadota</taxon>
        <taxon>Gammaproteobacteria</taxon>
        <taxon>Pseudomonadales</taxon>
        <taxon>Pseudomonadaceae</taxon>
        <taxon>Pseudomonas</taxon>
    </lineage>
</organism>
<evidence type="ECO:0000256" key="1">
    <source>
        <dbReference type="SAM" id="MobiDB-lite"/>
    </source>
</evidence>
<feature type="compositionally biased region" description="Polar residues" evidence="1">
    <location>
        <begin position="16"/>
        <end position="26"/>
    </location>
</feature>
<evidence type="ECO:0000313" key="2">
    <source>
        <dbReference type="EMBL" id="PWE41804.1"/>
    </source>
</evidence>
<comment type="caution">
    <text evidence="2">The sequence shown here is derived from an EMBL/GenBank/DDBJ whole genome shotgun (WGS) entry which is preliminary data.</text>
</comment>
<reference evidence="2 3" key="1">
    <citation type="submission" date="2018-05" db="EMBL/GenBank/DDBJ databases">
        <title>Genome sequences of two Antarctic strains of Pseudomonas prosekii: insights into adaptation to extreme conditions.</title>
        <authorList>
            <person name="Snopkova K."/>
            <person name="Dufkova K."/>
            <person name="Cejkova D."/>
            <person name="Sedlacek I."/>
            <person name="Smajs D."/>
        </authorList>
    </citation>
    <scope>NUCLEOTIDE SEQUENCE [LARGE SCALE GENOMIC DNA]</scope>
    <source>
        <strain evidence="2 3">P2673</strain>
    </source>
</reference>
<dbReference type="EMBL" id="QFAW01000031">
    <property type="protein sequence ID" value="PWE41804.1"/>
    <property type="molecule type" value="Genomic_DNA"/>
</dbReference>